<dbReference type="AlphaFoldDB" id="A0A239P0Y8"/>
<dbReference type="OrthoDB" id="3692692at2"/>
<evidence type="ECO:0000313" key="3">
    <source>
        <dbReference type="Proteomes" id="UP000198318"/>
    </source>
</evidence>
<accession>A0A239P0Y8</accession>
<dbReference type="InterPro" id="IPR045684">
    <property type="entry name" value="DUF6191"/>
</dbReference>
<dbReference type="RefSeq" id="WP_143228269.1">
    <property type="nucleotide sequence ID" value="NZ_FZOR01000059.1"/>
</dbReference>
<evidence type="ECO:0000313" key="2">
    <source>
        <dbReference type="EMBL" id="SNT60755.1"/>
    </source>
</evidence>
<sequence>MDGMLAWPLAILLVIVFVAERLWRWARGVHKSDQSASAAGLEELTAMFYGSKRLEQEQREIEYMLRDEEYDGAPPTNSVDLDAGVARIRRQRRTE</sequence>
<proteinExistence type="predicted"/>
<name>A0A239P0Y8_9ACTN</name>
<dbReference type="Proteomes" id="UP000198318">
    <property type="component" value="Unassembled WGS sequence"/>
</dbReference>
<gene>
    <name evidence="2" type="ORF">SAMN05443665_105917</name>
</gene>
<feature type="transmembrane region" description="Helical" evidence="1">
    <location>
        <begin position="6"/>
        <end position="23"/>
    </location>
</feature>
<keyword evidence="1" id="KW-0812">Transmembrane</keyword>
<evidence type="ECO:0000256" key="1">
    <source>
        <dbReference type="SAM" id="Phobius"/>
    </source>
</evidence>
<reference evidence="2 3" key="1">
    <citation type="submission" date="2017-06" db="EMBL/GenBank/DDBJ databases">
        <authorList>
            <person name="Kim H.J."/>
            <person name="Triplett B.A."/>
        </authorList>
    </citation>
    <scope>NUCLEOTIDE SEQUENCE [LARGE SCALE GENOMIC DNA]</scope>
    <source>
        <strain evidence="2 3">DSM 44715</strain>
    </source>
</reference>
<keyword evidence="1" id="KW-0472">Membrane</keyword>
<dbReference type="Pfam" id="PF19690">
    <property type="entry name" value="DUF6191"/>
    <property type="match status" value="1"/>
</dbReference>
<protein>
    <submittedName>
        <fullName evidence="2">Uncharacterized protein</fullName>
    </submittedName>
</protein>
<organism evidence="2 3">
    <name type="scientific">Actinomadura meyerae</name>
    <dbReference type="NCBI Taxonomy" id="240840"/>
    <lineage>
        <taxon>Bacteria</taxon>
        <taxon>Bacillati</taxon>
        <taxon>Actinomycetota</taxon>
        <taxon>Actinomycetes</taxon>
        <taxon>Streptosporangiales</taxon>
        <taxon>Thermomonosporaceae</taxon>
        <taxon>Actinomadura</taxon>
    </lineage>
</organism>
<dbReference type="EMBL" id="FZOR01000059">
    <property type="protein sequence ID" value="SNT60755.1"/>
    <property type="molecule type" value="Genomic_DNA"/>
</dbReference>
<keyword evidence="3" id="KW-1185">Reference proteome</keyword>
<keyword evidence="1" id="KW-1133">Transmembrane helix</keyword>